<keyword evidence="1" id="KW-0472">Membrane</keyword>
<dbReference type="Gramene" id="PRQ56618">
    <property type="protein sequence ID" value="PRQ56618"/>
    <property type="gene ID" value="RchiOBHm_Chr1g0339251"/>
</dbReference>
<organism evidence="2 3">
    <name type="scientific">Rosa chinensis</name>
    <name type="common">China rose</name>
    <dbReference type="NCBI Taxonomy" id="74649"/>
    <lineage>
        <taxon>Eukaryota</taxon>
        <taxon>Viridiplantae</taxon>
        <taxon>Streptophyta</taxon>
        <taxon>Embryophyta</taxon>
        <taxon>Tracheophyta</taxon>
        <taxon>Spermatophyta</taxon>
        <taxon>Magnoliopsida</taxon>
        <taxon>eudicotyledons</taxon>
        <taxon>Gunneridae</taxon>
        <taxon>Pentapetalae</taxon>
        <taxon>rosids</taxon>
        <taxon>fabids</taxon>
        <taxon>Rosales</taxon>
        <taxon>Rosaceae</taxon>
        <taxon>Rosoideae</taxon>
        <taxon>Rosoideae incertae sedis</taxon>
        <taxon>Rosa</taxon>
    </lineage>
</organism>
<proteinExistence type="predicted"/>
<gene>
    <name evidence="2" type="ORF">RchiOBHm_Chr1g0339251</name>
</gene>
<reference evidence="2 3" key="1">
    <citation type="journal article" date="2018" name="Nat. Genet.">
        <title>The Rosa genome provides new insights in the design of modern roses.</title>
        <authorList>
            <person name="Bendahmane M."/>
        </authorList>
    </citation>
    <scope>NUCLEOTIDE SEQUENCE [LARGE SCALE GENOMIC DNA]</scope>
    <source>
        <strain evidence="3">cv. Old Blush</strain>
    </source>
</reference>
<keyword evidence="1" id="KW-0812">Transmembrane</keyword>
<dbReference type="Proteomes" id="UP000238479">
    <property type="component" value="Chromosome 1"/>
</dbReference>
<name>A0A2P6SD73_ROSCH</name>
<dbReference type="EMBL" id="PDCK01000039">
    <property type="protein sequence ID" value="PRQ56618.1"/>
    <property type="molecule type" value="Genomic_DNA"/>
</dbReference>
<evidence type="ECO:0000313" key="2">
    <source>
        <dbReference type="EMBL" id="PRQ56618.1"/>
    </source>
</evidence>
<sequence>MLISYTSNSFPTVKSKDYVPTVFDNISANLVADAQLTLDCGTLQAEHLTGFVLSVCYNTMQALFLYFIFLLVYLTMFKE</sequence>
<accession>A0A2P6SD73</accession>
<comment type="caution">
    <text evidence="2">The sequence shown here is derived from an EMBL/GenBank/DDBJ whole genome shotgun (WGS) entry which is preliminary data.</text>
</comment>
<evidence type="ECO:0000313" key="3">
    <source>
        <dbReference type="Proteomes" id="UP000238479"/>
    </source>
</evidence>
<dbReference type="STRING" id="74649.A0A2P6SD73"/>
<dbReference type="AlphaFoldDB" id="A0A2P6SD73"/>
<keyword evidence="1" id="KW-1133">Transmembrane helix</keyword>
<protein>
    <submittedName>
        <fullName evidence="2">Uncharacterized protein</fullName>
    </submittedName>
</protein>
<feature type="transmembrane region" description="Helical" evidence="1">
    <location>
        <begin position="51"/>
        <end position="74"/>
    </location>
</feature>
<keyword evidence="3" id="KW-1185">Reference proteome</keyword>
<evidence type="ECO:0000256" key="1">
    <source>
        <dbReference type="SAM" id="Phobius"/>
    </source>
</evidence>